<accession>A0A3M6UTT3</accession>
<dbReference type="GO" id="GO:0005245">
    <property type="term" value="F:voltage-gated calcium channel activity"/>
    <property type="evidence" value="ECO:0007669"/>
    <property type="project" value="TreeGrafter"/>
</dbReference>
<proteinExistence type="predicted"/>
<comment type="caution">
    <text evidence="1">The sequence shown here is derived from an EMBL/GenBank/DDBJ whole genome shotgun (WGS) entry which is preliminary data.</text>
</comment>
<keyword evidence="2" id="KW-1185">Reference proteome</keyword>
<evidence type="ECO:0000313" key="1">
    <source>
        <dbReference type="EMBL" id="RMX57045.1"/>
    </source>
</evidence>
<dbReference type="PANTHER" id="PTHR10166">
    <property type="entry name" value="VOLTAGE-DEPENDENT CALCIUM CHANNEL SUBUNIT ALPHA-2/DELTA-RELATED"/>
    <property type="match status" value="1"/>
</dbReference>
<feature type="non-terminal residue" evidence="1">
    <location>
        <position position="238"/>
    </location>
</feature>
<dbReference type="STRING" id="46731.A0A3M6UTT3"/>
<dbReference type="Proteomes" id="UP000275408">
    <property type="component" value="Unassembled WGS sequence"/>
</dbReference>
<gene>
    <name evidence="1" type="ORF">pdam_00006181</name>
</gene>
<dbReference type="InterPro" id="IPR051173">
    <property type="entry name" value="Ca_channel_alpha-2/delta"/>
</dbReference>
<organism evidence="1 2">
    <name type="scientific">Pocillopora damicornis</name>
    <name type="common">Cauliflower coral</name>
    <name type="synonym">Millepora damicornis</name>
    <dbReference type="NCBI Taxonomy" id="46731"/>
    <lineage>
        <taxon>Eukaryota</taxon>
        <taxon>Metazoa</taxon>
        <taxon>Cnidaria</taxon>
        <taxon>Anthozoa</taxon>
        <taxon>Hexacorallia</taxon>
        <taxon>Scleractinia</taxon>
        <taxon>Astrocoeniina</taxon>
        <taxon>Pocilloporidae</taxon>
        <taxon>Pocillopora</taxon>
    </lineage>
</organism>
<name>A0A3M6UTT3_POCDA</name>
<evidence type="ECO:0000313" key="2">
    <source>
        <dbReference type="Proteomes" id="UP000275408"/>
    </source>
</evidence>
<reference evidence="1 2" key="1">
    <citation type="journal article" date="2018" name="Sci. Rep.">
        <title>Comparative analysis of the Pocillopora damicornis genome highlights role of immune system in coral evolution.</title>
        <authorList>
            <person name="Cunning R."/>
            <person name="Bay R.A."/>
            <person name="Gillette P."/>
            <person name="Baker A.C."/>
            <person name="Traylor-Knowles N."/>
        </authorList>
    </citation>
    <scope>NUCLEOTIDE SEQUENCE [LARGE SCALE GENOMIC DNA]</scope>
    <source>
        <strain evidence="1">RSMAS</strain>
        <tissue evidence="1">Whole animal</tissue>
    </source>
</reference>
<dbReference type="Gene3D" id="3.30.450.20">
    <property type="entry name" value="PAS domain"/>
    <property type="match status" value="1"/>
</dbReference>
<dbReference type="AlphaFoldDB" id="A0A3M6UTT3"/>
<dbReference type="OrthoDB" id="5969131at2759"/>
<protein>
    <submittedName>
        <fullName evidence="1">Uncharacterized protein</fullName>
    </submittedName>
</protein>
<sequence>MTTDGTKDSFSKLKGYFDYLMEVTPARQSLAVLSPPYVDAWGLGYMITAASAYFYDNALAGVAGVDIPMTDLLADVQYYNQAGPNTYAFLVAIKSGHVMSHPKLPKPESISEDPNSVNIFELEPGKEFRRLFDEVKETGEPREKEFPRRLSTSRGGVLGDGVQTEIISYSYACTPVELGTDRGKEYMVCVALAKGDTGEKYASRLIKNSMSANPIAYHRMDVRAETTTCYHTDSLSYP</sequence>
<dbReference type="EMBL" id="RCHS01000749">
    <property type="protein sequence ID" value="RMX57045.1"/>
    <property type="molecule type" value="Genomic_DNA"/>
</dbReference>
<dbReference type="GO" id="GO:0005891">
    <property type="term" value="C:voltage-gated calcium channel complex"/>
    <property type="evidence" value="ECO:0007669"/>
    <property type="project" value="TreeGrafter"/>
</dbReference>
<dbReference type="PANTHER" id="PTHR10166:SF66">
    <property type="entry name" value="VWFA AND CACHE DOMAIN-CONTAINING PROTEIN CG16868"/>
    <property type="match status" value="1"/>
</dbReference>